<protein>
    <submittedName>
        <fullName evidence="2">Uncharacterized protein</fullName>
    </submittedName>
</protein>
<proteinExistence type="predicted"/>
<gene>
    <name evidence="2" type="ORF">HHL27_18045</name>
</gene>
<sequence length="59" mass="6186">MSGDKLIAIIGIVMALVLVGANGRMRTLPRQRMLLMAAGWIAIIVVVALAFGSARPPAI</sequence>
<keyword evidence="3" id="KW-1185">Reference proteome</keyword>
<evidence type="ECO:0000313" key="2">
    <source>
        <dbReference type="EMBL" id="NML95580.1"/>
    </source>
</evidence>
<dbReference type="Proteomes" id="UP000583556">
    <property type="component" value="Unassembled WGS sequence"/>
</dbReference>
<name>A0A7Y0BS54_9SPHN</name>
<accession>A0A7Y0BS54</accession>
<evidence type="ECO:0000313" key="3">
    <source>
        <dbReference type="Proteomes" id="UP000583556"/>
    </source>
</evidence>
<keyword evidence="1" id="KW-0472">Membrane</keyword>
<dbReference type="AlphaFoldDB" id="A0A7Y0BS54"/>
<feature type="transmembrane region" description="Helical" evidence="1">
    <location>
        <begin position="6"/>
        <end position="22"/>
    </location>
</feature>
<reference evidence="2 3" key="1">
    <citation type="submission" date="2020-04" db="EMBL/GenBank/DDBJ databases">
        <title>Novosphingobium sp. TW-4 isolated from soil.</title>
        <authorList>
            <person name="Dahal R.H."/>
            <person name="Chaudhary D.K."/>
        </authorList>
    </citation>
    <scope>NUCLEOTIDE SEQUENCE [LARGE SCALE GENOMIC DNA]</scope>
    <source>
        <strain evidence="2 3">TW-4</strain>
    </source>
</reference>
<comment type="caution">
    <text evidence="2">The sequence shown here is derived from an EMBL/GenBank/DDBJ whole genome shotgun (WGS) entry which is preliminary data.</text>
</comment>
<keyword evidence="1" id="KW-0812">Transmembrane</keyword>
<feature type="transmembrane region" description="Helical" evidence="1">
    <location>
        <begin position="34"/>
        <end position="54"/>
    </location>
</feature>
<dbReference type="EMBL" id="JABBGM010000011">
    <property type="protein sequence ID" value="NML95580.1"/>
    <property type="molecule type" value="Genomic_DNA"/>
</dbReference>
<evidence type="ECO:0000256" key="1">
    <source>
        <dbReference type="SAM" id="Phobius"/>
    </source>
</evidence>
<organism evidence="2 3">
    <name type="scientific">Novosphingobium olei</name>
    <dbReference type="NCBI Taxonomy" id="2728851"/>
    <lineage>
        <taxon>Bacteria</taxon>
        <taxon>Pseudomonadati</taxon>
        <taxon>Pseudomonadota</taxon>
        <taxon>Alphaproteobacteria</taxon>
        <taxon>Sphingomonadales</taxon>
        <taxon>Sphingomonadaceae</taxon>
        <taxon>Novosphingobium</taxon>
    </lineage>
</organism>
<dbReference type="RefSeq" id="WP_169494791.1">
    <property type="nucleotide sequence ID" value="NZ_AP029021.1"/>
</dbReference>
<keyword evidence="1" id="KW-1133">Transmembrane helix</keyword>